<dbReference type="EMBL" id="UGTF01000002">
    <property type="protein sequence ID" value="SUB89659.1"/>
    <property type="molecule type" value="Genomic_DNA"/>
</dbReference>
<dbReference type="Proteomes" id="UP000254156">
    <property type="component" value="Unassembled WGS sequence"/>
</dbReference>
<protein>
    <recommendedName>
        <fullName evidence="7">tRNA (guanine-N(7)-)-methyltransferase</fullName>
        <ecNumber evidence="7">2.1.1.33</ecNumber>
    </recommendedName>
    <alternativeName>
        <fullName evidence="7">tRNA (guanine(46)-N(7))-methyltransferase</fullName>
    </alternativeName>
    <alternativeName>
        <fullName evidence="7">tRNA(m7G46)-methyltransferase</fullName>
    </alternativeName>
</protein>
<keyword evidence="4 7" id="KW-0808">Transferase</keyword>
<comment type="function">
    <text evidence="2 7">Catalyzes the formation of N(7)-methylguanine at position 46 (m7G46) in tRNA.</text>
</comment>
<feature type="binding site" evidence="7">
    <location>
        <position position="76"/>
    </location>
    <ligand>
        <name>S-adenosyl-L-methionine</name>
        <dbReference type="ChEBI" id="CHEBI:59789"/>
    </ligand>
</feature>
<keyword evidence="5 7" id="KW-0949">S-adenosyl-L-methionine</keyword>
<accession>A0A0A2E4P7</accession>
<dbReference type="EC" id="2.1.1.33" evidence="7"/>
<comment type="catalytic activity">
    <reaction evidence="1 7">
        <text>guanosine(46) in tRNA + S-adenosyl-L-methionine = N(7)-methylguanosine(46) in tRNA + S-adenosyl-L-homocysteine</text>
        <dbReference type="Rhea" id="RHEA:42708"/>
        <dbReference type="Rhea" id="RHEA-COMP:10188"/>
        <dbReference type="Rhea" id="RHEA-COMP:10189"/>
        <dbReference type="ChEBI" id="CHEBI:57856"/>
        <dbReference type="ChEBI" id="CHEBI:59789"/>
        <dbReference type="ChEBI" id="CHEBI:74269"/>
        <dbReference type="ChEBI" id="CHEBI:74480"/>
        <dbReference type="EC" id="2.1.1.33"/>
    </reaction>
</comment>
<dbReference type="RefSeq" id="WP_025003668.1">
    <property type="nucleotide sequence ID" value="NZ_JBGYTE010000039.1"/>
</dbReference>
<evidence type="ECO:0000313" key="11">
    <source>
        <dbReference type="Proteomes" id="UP000254156"/>
    </source>
</evidence>
<dbReference type="PROSITE" id="PS51625">
    <property type="entry name" value="SAM_MT_TRMB"/>
    <property type="match status" value="1"/>
</dbReference>
<evidence type="ECO:0000256" key="2">
    <source>
        <dbReference type="ARBA" id="ARBA00003015"/>
    </source>
</evidence>
<dbReference type="STRING" id="28115.HQ47_06270"/>
<evidence type="ECO:0000313" key="9">
    <source>
        <dbReference type="EMBL" id="SUB89659.1"/>
    </source>
</evidence>
<sequence length="251" mass="28938">MSKNKLAKFAELEGMSHVLQYPFARLRNEEFPFKGKWHADFFKNNNPVVIELGCGKGEYTVGLARRNTDVNYIGMDVKGARIWSGAKIVLEEQLKNAAFVRGEIEMLDRFFVPGEVSEIWITFPDPQMKKVNKRLTSTRFMDIYRSVLSPGGLIHLKTDSAFLYTYTKAMIELNGLAVMADTDDLYHGVTMEHLNVPDIRTYYEKQWLDRGLTIKYLCFKPGDKSIPLTEPDIEIEFDSYRSFGRNYSTTK</sequence>
<gene>
    <name evidence="7 9" type="primary">trmB</name>
    <name evidence="8" type="ORF">HQ47_06270</name>
    <name evidence="9" type="ORF">NCTC11632_01782</name>
</gene>
<evidence type="ECO:0000256" key="4">
    <source>
        <dbReference type="ARBA" id="ARBA00022679"/>
    </source>
</evidence>
<evidence type="ECO:0000313" key="8">
    <source>
        <dbReference type="EMBL" id="KGN73848.1"/>
    </source>
</evidence>
<feature type="binding site" evidence="7">
    <location>
        <position position="103"/>
    </location>
    <ligand>
        <name>S-adenosyl-L-methionine</name>
        <dbReference type="ChEBI" id="CHEBI:59789"/>
    </ligand>
</feature>
<dbReference type="CDD" id="cd02440">
    <property type="entry name" value="AdoMet_MTases"/>
    <property type="match status" value="1"/>
</dbReference>
<keyword evidence="3 7" id="KW-0489">Methyltransferase</keyword>
<dbReference type="SUPFAM" id="SSF53335">
    <property type="entry name" value="S-adenosyl-L-methionine-dependent methyltransferases"/>
    <property type="match status" value="1"/>
</dbReference>
<reference evidence="8 10" key="1">
    <citation type="submission" date="2014-09" db="EMBL/GenBank/DDBJ databases">
        <title>Draft Genome Sequence of Porphyromonas macacae COT-192_OH2859.</title>
        <authorList>
            <person name="Wallis C."/>
            <person name="Deusch O."/>
            <person name="O'Flynn C."/>
            <person name="Davis I."/>
            <person name="Horsfall A."/>
            <person name="Kirkwood N."/>
            <person name="Harris S."/>
            <person name="Eisen J.A."/>
            <person name="Coil D.A."/>
            <person name="Darling A.E."/>
            <person name="Jospin G."/>
            <person name="Alexiev A."/>
        </authorList>
    </citation>
    <scope>NUCLEOTIDE SEQUENCE [LARGE SCALE GENOMIC DNA]</scope>
    <source>
        <strain evidence="10">COT-192 OH2859</strain>
        <strain evidence="8">COT-192_OH2859</strain>
    </source>
</reference>
<comment type="pathway">
    <text evidence="7">tRNA modification; N(7)-methylguanine-tRNA biosynthesis.</text>
</comment>
<feature type="binding site" evidence="7">
    <location>
        <position position="51"/>
    </location>
    <ligand>
        <name>S-adenosyl-L-methionine</name>
        <dbReference type="ChEBI" id="CHEBI:59789"/>
    </ligand>
</feature>
<reference evidence="9 11" key="2">
    <citation type="submission" date="2018-06" db="EMBL/GenBank/DDBJ databases">
        <authorList>
            <consortium name="Pathogen Informatics"/>
            <person name="Doyle S."/>
        </authorList>
    </citation>
    <scope>NUCLEOTIDE SEQUENCE [LARGE SCALE GENOMIC DNA]</scope>
    <source>
        <strain evidence="9 11">NCTC11632</strain>
    </source>
</reference>
<dbReference type="GO" id="GO:0008176">
    <property type="term" value="F:tRNA (guanine(46)-N7)-methyltransferase activity"/>
    <property type="evidence" value="ECO:0007669"/>
    <property type="project" value="UniProtKB-UniRule"/>
</dbReference>
<dbReference type="eggNOG" id="COG0220">
    <property type="taxonomic scope" value="Bacteria"/>
</dbReference>
<comment type="caution">
    <text evidence="7">Lacks conserved residue(s) required for the propagation of feature annotation.</text>
</comment>
<dbReference type="Proteomes" id="UP000030103">
    <property type="component" value="Unassembled WGS sequence"/>
</dbReference>
<feature type="binding site" evidence="7">
    <location>
        <position position="129"/>
    </location>
    <ligand>
        <name>substrate</name>
    </ligand>
</feature>
<dbReference type="UniPathway" id="UPA00989"/>
<dbReference type="InterPro" id="IPR029063">
    <property type="entry name" value="SAM-dependent_MTases_sf"/>
</dbReference>
<evidence type="ECO:0000256" key="6">
    <source>
        <dbReference type="ARBA" id="ARBA00022694"/>
    </source>
</evidence>
<dbReference type="AlphaFoldDB" id="A0A0A2E4P7"/>
<dbReference type="HAMAP" id="MF_01057">
    <property type="entry name" value="tRNA_methyltr_TrmB"/>
    <property type="match status" value="1"/>
</dbReference>
<evidence type="ECO:0000256" key="1">
    <source>
        <dbReference type="ARBA" id="ARBA00000142"/>
    </source>
</evidence>
<dbReference type="NCBIfam" id="NF001080">
    <property type="entry name" value="PRK00121.2-2"/>
    <property type="match status" value="1"/>
</dbReference>
<dbReference type="PANTHER" id="PTHR23417">
    <property type="entry name" value="3-DEOXY-D-MANNO-OCTULOSONIC-ACID TRANSFERASE/TRNA GUANINE-N 7 - -METHYLTRANSFERASE"/>
    <property type="match status" value="1"/>
</dbReference>
<evidence type="ECO:0000313" key="10">
    <source>
        <dbReference type="Proteomes" id="UP000030103"/>
    </source>
</evidence>
<evidence type="ECO:0000256" key="3">
    <source>
        <dbReference type="ARBA" id="ARBA00022603"/>
    </source>
</evidence>
<feature type="binding site" evidence="7">
    <location>
        <begin position="201"/>
        <end position="204"/>
    </location>
    <ligand>
        <name>substrate</name>
    </ligand>
</feature>
<dbReference type="InterPro" id="IPR003358">
    <property type="entry name" value="tRNA_(Gua-N-7)_MeTrfase_Trmb"/>
</dbReference>
<evidence type="ECO:0000256" key="5">
    <source>
        <dbReference type="ARBA" id="ARBA00022691"/>
    </source>
</evidence>
<dbReference type="PANTHER" id="PTHR23417:SF14">
    <property type="entry name" value="PENTACOTRIPEPTIDE-REPEAT REGION OF PRORP DOMAIN-CONTAINING PROTEIN"/>
    <property type="match status" value="1"/>
</dbReference>
<dbReference type="OrthoDB" id="9802090at2"/>
<proteinExistence type="inferred from homology"/>
<dbReference type="InterPro" id="IPR055361">
    <property type="entry name" value="tRNA_methyltr_TrmB_bact"/>
</dbReference>
<evidence type="ECO:0000256" key="7">
    <source>
        <dbReference type="HAMAP-Rule" id="MF_01057"/>
    </source>
</evidence>
<organism evidence="8 10">
    <name type="scientific">Porphyromonas macacae</name>
    <dbReference type="NCBI Taxonomy" id="28115"/>
    <lineage>
        <taxon>Bacteria</taxon>
        <taxon>Pseudomonadati</taxon>
        <taxon>Bacteroidota</taxon>
        <taxon>Bacteroidia</taxon>
        <taxon>Bacteroidales</taxon>
        <taxon>Porphyromonadaceae</taxon>
        <taxon>Porphyromonas</taxon>
    </lineage>
</organism>
<keyword evidence="10" id="KW-1185">Reference proteome</keyword>
<dbReference type="Gene3D" id="3.40.50.150">
    <property type="entry name" value="Vaccinia Virus protein VP39"/>
    <property type="match status" value="1"/>
</dbReference>
<dbReference type="GO" id="GO:0043527">
    <property type="term" value="C:tRNA methyltransferase complex"/>
    <property type="evidence" value="ECO:0007669"/>
    <property type="project" value="TreeGrafter"/>
</dbReference>
<dbReference type="Pfam" id="PF02390">
    <property type="entry name" value="Methyltransf_4"/>
    <property type="match status" value="1"/>
</dbReference>
<feature type="binding site" evidence="7">
    <location>
        <position position="159"/>
    </location>
    <ligand>
        <name>substrate</name>
    </ligand>
</feature>
<dbReference type="EMBL" id="JRFA01000017">
    <property type="protein sequence ID" value="KGN73848.1"/>
    <property type="molecule type" value="Genomic_DNA"/>
</dbReference>
<comment type="similarity">
    <text evidence="7">Belongs to the class I-like SAM-binding methyltransferase superfamily. TrmB family.</text>
</comment>
<feature type="binding site" evidence="7">
    <location>
        <position position="125"/>
    </location>
    <ligand>
        <name>S-adenosyl-L-methionine</name>
        <dbReference type="ChEBI" id="CHEBI:59789"/>
    </ligand>
</feature>
<name>A0A0A2E4P7_9PORP</name>
<keyword evidence="6 7" id="KW-0819">tRNA processing</keyword>